<dbReference type="InterPro" id="IPR007313">
    <property type="entry name" value="FxsA"/>
</dbReference>
<dbReference type="GO" id="GO:0016020">
    <property type="term" value="C:membrane"/>
    <property type="evidence" value="ECO:0007669"/>
    <property type="project" value="InterPro"/>
</dbReference>
<dbReference type="EMBL" id="PXYG01000007">
    <property type="protein sequence ID" value="PSJ44014.1"/>
    <property type="molecule type" value="Genomic_DNA"/>
</dbReference>
<dbReference type="AlphaFoldDB" id="A0A2P7R1E7"/>
<comment type="caution">
    <text evidence="3">The sequence shown here is derived from an EMBL/GenBank/DDBJ whole genome shotgun (WGS) entry which is preliminary data.</text>
</comment>
<evidence type="ECO:0000313" key="4">
    <source>
        <dbReference type="Proteomes" id="UP000240243"/>
    </source>
</evidence>
<feature type="transmembrane region" description="Helical" evidence="2">
    <location>
        <begin position="75"/>
        <end position="94"/>
    </location>
</feature>
<keyword evidence="2" id="KW-0472">Membrane</keyword>
<dbReference type="Proteomes" id="UP000240243">
    <property type="component" value="Unassembled WGS sequence"/>
</dbReference>
<name>A0A2P7R1E7_9GAMM</name>
<feature type="region of interest" description="Disordered" evidence="1">
    <location>
        <begin position="137"/>
        <end position="164"/>
    </location>
</feature>
<feature type="transmembrane region" description="Helical" evidence="2">
    <location>
        <begin position="36"/>
        <end position="54"/>
    </location>
</feature>
<keyword evidence="2" id="KW-1133">Transmembrane helix</keyword>
<proteinExistence type="predicted"/>
<feature type="compositionally biased region" description="Basic and acidic residues" evidence="1">
    <location>
        <begin position="137"/>
        <end position="148"/>
    </location>
</feature>
<evidence type="ECO:0000313" key="3">
    <source>
        <dbReference type="EMBL" id="PSJ44014.1"/>
    </source>
</evidence>
<reference evidence="3 4" key="1">
    <citation type="submission" date="2018-03" db="EMBL/GenBank/DDBJ databases">
        <title>The draft genome of Zobellella sp. 59N8.</title>
        <authorList>
            <person name="Liu L."/>
            <person name="Li L."/>
            <person name="Zhang X."/>
            <person name="Liang L."/>
            <person name="Wang T."/>
        </authorList>
    </citation>
    <scope>NUCLEOTIDE SEQUENCE [LARGE SCALE GENOMIC DNA]</scope>
    <source>
        <strain evidence="3 4">59N8</strain>
    </source>
</reference>
<protein>
    <submittedName>
        <fullName evidence="3">FxsA protein</fullName>
    </submittedName>
</protein>
<accession>A0A2P7R1E7</accession>
<dbReference type="PANTHER" id="PTHR35335">
    <property type="entry name" value="UPF0716 PROTEIN FXSA"/>
    <property type="match status" value="1"/>
</dbReference>
<evidence type="ECO:0000256" key="1">
    <source>
        <dbReference type="SAM" id="MobiDB-lite"/>
    </source>
</evidence>
<gene>
    <name evidence="3" type="ORF">C7H85_14780</name>
</gene>
<dbReference type="PANTHER" id="PTHR35335:SF1">
    <property type="entry name" value="UPF0716 PROTEIN FXSA"/>
    <property type="match status" value="1"/>
</dbReference>
<sequence length="164" mass="18131">MRSTVGKVLLLFIGAILLEIFVFIQVGAAIGAWSTLALIILTAVVGLGLVRIQGLRTLMEAQQKINRGEPPAREMLSGMMLAISGVLLLLPGFVSDLGGLLLLLPPVREALVERFLSRAHVRGHKGHTFTAEYHYRQDESRHGERLQDKQGTTFDGEFEKKDDR</sequence>
<dbReference type="NCBIfam" id="NF008528">
    <property type="entry name" value="PRK11463.1-2"/>
    <property type="match status" value="1"/>
</dbReference>
<organism evidence="3 4">
    <name type="scientific">Zobellella endophytica</name>
    <dbReference type="NCBI Taxonomy" id="2116700"/>
    <lineage>
        <taxon>Bacteria</taxon>
        <taxon>Pseudomonadati</taxon>
        <taxon>Pseudomonadota</taxon>
        <taxon>Gammaproteobacteria</taxon>
        <taxon>Aeromonadales</taxon>
        <taxon>Aeromonadaceae</taxon>
        <taxon>Zobellella</taxon>
    </lineage>
</organism>
<keyword evidence="4" id="KW-1185">Reference proteome</keyword>
<feature type="transmembrane region" description="Helical" evidence="2">
    <location>
        <begin position="9"/>
        <end position="30"/>
    </location>
</feature>
<keyword evidence="2" id="KW-0812">Transmembrane</keyword>
<dbReference type="OrthoDB" id="9792788at2"/>
<dbReference type="Pfam" id="PF04186">
    <property type="entry name" value="FxsA"/>
    <property type="match status" value="1"/>
</dbReference>
<evidence type="ECO:0000256" key="2">
    <source>
        <dbReference type="SAM" id="Phobius"/>
    </source>
</evidence>